<proteinExistence type="predicted"/>
<organism evidence="2 3">
    <name type="scientific">Desmophyllum pertusum</name>
    <dbReference type="NCBI Taxonomy" id="174260"/>
    <lineage>
        <taxon>Eukaryota</taxon>
        <taxon>Metazoa</taxon>
        <taxon>Cnidaria</taxon>
        <taxon>Anthozoa</taxon>
        <taxon>Hexacorallia</taxon>
        <taxon>Scleractinia</taxon>
        <taxon>Caryophylliina</taxon>
        <taxon>Caryophylliidae</taxon>
        <taxon>Desmophyllum</taxon>
    </lineage>
</organism>
<evidence type="ECO:0000313" key="2">
    <source>
        <dbReference type="EMBL" id="KAJ7325686.1"/>
    </source>
</evidence>
<name>A0A9X0CDD0_9CNID</name>
<protein>
    <submittedName>
        <fullName evidence="2">Uncharacterized protein</fullName>
    </submittedName>
</protein>
<dbReference type="AlphaFoldDB" id="A0A9X0CDD0"/>
<gene>
    <name evidence="2" type="ORF">OS493_029112</name>
</gene>
<reference evidence="2" key="1">
    <citation type="submission" date="2023-01" db="EMBL/GenBank/DDBJ databases">
        <title>Genome assembly of the deep-sea coral Lophelia pertusa.</title>
        <authorList>
            <person name="Herrera S."/>
            <person name="Cordes E."/>
        </authorList>
    </citation>
    <scope>NUCLEOTIDE SEQUENCE</scope>
    <source>
        <strain evidence="2">USNM1676648</strain>
        <tissue evidence="2">Polyp</tissue>
    </source>
</reference>
<comment type="caution">
    <text evidence="2">The sequence shown here is derived from an EMBL/GenBank/DDBJ whole genome shotgun (WGS) entry which is preliminary data.</text>
</comment>
<feature type="region of interest" description="Disordered" evidence="1">
    <location>
        <begin position="91"/>
        <end position="112"/>
    </location>
</feature>
<dbReference type="EMBL" id="MU827806">
    <property type="protein sequence ID" value="KAJ7325686.1"/>
    <property type="molecule type" value="Genomic_DNA"/>
</dbReference>
<dbReference type="Proteomes" id="UP001163046">
    <property type="component" value="Unassembled WGS sequence"/>
</dbReference>
<keyword evidence="3" id="KW-1185">Reference proteome</keyword>
<accession>A0A9X0CDD0</accession>
<feature type="compositionally biased region" description="Basic and acidic residues" evidence="1">
    <location>
        <begin position="103"/>
        <end position="112"/>
    </location>
</feature>
<sequence>MKLSSCSLPHLYQGNTGVNAISGDKQAFPRRLADRCKLEKFPAISNSLLGKDELTGKYKITKVQEGSNDMPTTLRQPPSVAPMTTTFRESYRGLYGPPAPNTRRKDALPDPHRLGSSSYSIDFCPRPLRKRRTPPRVREGNILNSYPGNVLYPYKLPEEVITVWKPFPVQQPDSDQTAEILARLVSKMYRTSYQLDFKQK</sequence>
<evidence type="ECO:0000313" key="3">
    <source>
        <dbReference type="Proteomes" id="UP001163046"/>
    </source>
</evidence>
<evidence type="ECO:0000256" key="1">
    <source>
        <dbReference type="SAM" id="MobiDB-lite"/>
    </source>
</evidence>
<dbReference type="OrthoDB" id="10466407at2759"/>